<proteinExistence type="predicted"/>
<dbReference type="Proteomes" id="UP001642260">
    <property type="component" value="Unassembled WGS sequence"/>
</dbReference>
<keyword evidence="2" id="KW-1185">Reference proteome</keyword>
<gene>
    <name evidence="1" type="ORF">ERUC_LOCUS20276</name>
</gene>
<accession>A0ABC8K813</accession>
<protein>
    <submittedName>
        <fullName evidence="1">Uncharacterized protein</fullName>
    </submittedName>
</protein>
<dbReference type="EMBL" id="CAKOAT010193821">
    <property type="protein sequence ID" value="CAH8354521.1"/>
    <property type="molecule type" value="Genomic_DNA"/>
</dbReference>
<reference evidence="1 2" key="1">
    <citation type="submission" date="2022-03" db="EMBL/GenBank/DDBJ databases">
        <authorList>
            <person name="Macdonald S."/>
            <person name="Ahmed S."/>
            <person name="Newling K."/>
        </authorList>
    </citation>
    <scope>NUCLEOTIDE SEQUENCE [LARGE SCALE GENOMIC DNA]</scope>
</reference>
<sequence>MLLSSSSKSKPPAFQSVHGSRTGTDIIMYLEKIMPWEEEDEYNIREAAVIRIFGVTREEEEEEDGVSKYQKA</sequence>
<name>A0ABC8K813_ERUVS</name>
<comment type="caution">
    <text evidence="1">The sequence shown here is derived from an EMBL/GenBank/DDBJ whole genome shotgun (WGS) entry which is preliminary data.</text>
</comment>
<evidence type="ECO:0000313" key="1">
    <source>
        <dbReference type="EMBL" id="CAH8354521.1"/>
    </source>
</evidence>
<evidence type="ECO:0000313" key="2">
    <source>
        <dbReference type="Proteomes" id="UP001642260"/>
    </source>
</evidence>
<dbReference type="AlphaFoldDB" id="A0ABC8K813"/>
<organism evidence="1 2">
    <name type="scientific">Eruca vesicaria subsp. sativa</name>
    <name type="common">Garden rocket</name>
    <name type="synonym">Eruca sativa</name>
    <dbReference type="NCBI Taxonomy" id="29727"/>
    <lineage>
        <taxon>Eukaryota</taxon>
        <taxon>Viridiplantae</taxon>
        <taxon>Streptophyta</taxon>
        <taxon>Embryophyta</taxon>
        <taxon>Tracheophyta</taxon>
        <taxon>Spermatophyta</taxon>
        <taxon>Magnoliopsida</taxon>
        <taxon>eudicotyledons</taxon>
        <taxon>Gunneridae</taxon>
        <taxon>Pentapetalae</taxon>
        <taxon>rosids</taxon>
        <taxon>malvids</taxon>
        <taxon>Brassicales</taxon>
        <taxon>Brassicaceae</taxon>
        <taxon>Brassiceae</taxon>
        <taxon>Eruca</taxon>
    </lineage>
</organism>